<dbReference type="EMBL" id="JH767173">
    <property type="protein sequence ID" value="EQC30727.1"/>
    <property type="molecule type" value="Genomic_DNA"/>
</dbReference>
<evidence type="ECO:0000313" key="2">
    <source>
        <dbReference type="Proteomes" id="UP000030762"/>
    </source>
</evidence>
<dbReference type="Gene3D" id="3.80.10.10">
    <property type="entry name" value="Ribonuclease Inhibitor"/>
    <property type="match status" value="1"/>
</dbReference>
<gene>
    <name evidence="1" type="ORF">SDRG_11486</name>
</gene>
<dbReference type="OrthoDB" id="10455785at2759"/>
<protein>
    <recommendedName>
        <fullName evidence="3">F-box domain-containing protein</fullName>
    </recommendedName>
</protein>
<reference evidence="1 2" key="1">
    <citation type="submission" date="2012-04" db="EMBL/GenBank/DDBJ databases">
        <title>The Genome Sequence of Saprolegnia declina VS20.</title>
        <authorList>
            <consortium name="The Broad Institute Genome Sequencing Platform"/>
            <person name="Russ C."/>
            <person name="Nusbaum C."/>
            <person name="Tyler B."/>
            <person name="van West P."/>
            <person name="Dieguez-Uribeondo J."/>
            <person name="de Bruijn I."/>
            <person name="Tripathy S."/>
            <person name="Jiang R."/>
            <person name="Young S.K."/>
            <person name="Zeng Q."/>
            <person name="Gargeya S."/>
            <person name="Fitzgerald M."/>
            <person name="Haas B."/>
            <person name="Abouelleil A."/>
            <person name="Alvarado L."/>
            <person name="Arachchi H.M."/>
            <person name="Berlin A."/>
            <person name="Chapman S.B."/>
            <person name="Goldberg J."/>
            <person name="Griggs A."/>
            <person name="Gujja S."/>
            <person name="Hansen M."/>
            <person name="Howarth C."/>
            <person name="Imamovic A."/>
            <person name="Larimer J."/>
            <person name="McCowen C."/>
            <person name="Montmayeur A."/>
            <person name="Murphy C."/>
            <person name="Neiman D."/>
            <person name="Pearson M."/>
            <person name="Priest M."/>
            <person name="Roberts A."/>
            <person name="Saif S."/>
            <person name="Shea T."/>
            <person name="Sisk P."/>
            <person name="Sykes S."/>
            <person name="Wortman J."/>
            <person name="Nusbaum C."/>
            <person name="Birren B."/>
        </authorList>
    </citation>
    <scope>NUCLEOTIDE SEQUENCE [LARGE SCALE GENOMIC DNA]</scope>
    <source>
        <strain evidence="1 2">VS20</strain>
    </source>
</reference>
<dbReference type="InterPro" id="IPR032675">
    <property type="entry name" value="LRR_dom_sf"/>
</dbReference>
<dbReference type="InParanoid" id="T0RLA1"/>
<organism evidence="1 2">
    <name type="scientific">Saprolegnia diclina (strain VS20)</name>
    <dbReference type="NCBI Taxonomy" id="1156394"/>
    <lineage>
        <taxon>Eukaryota</taxon>
        <taxon>Sar</taxon>
        <taxon>Stramenopiles</taxon>
        <taxon>Oomycota</taxon>
        <taxon>Saprolegniomycetes</taxon>
        <taxon>Saprolegniales</taxon>
        <taxon>Saprolegniaceae</taxon>
        <taxon>Saprolegnia</taxon>
    </lineage>
</organism>
<evidence type="ECO:0008006" key="3">
    <source>
        <dbReference type="Google" id="ProtNLM"/>
    </source>
</evidence>
<dbReference type="OMA" id="REVPFIC"/>
<dbReference type="SUPFAM" id="SSF52047">
    <property type="entry name" value="RNI-like"/>
    <property type="match status" value="1"/>
</dbReference>
<keyword evidence="2" id="KW-1185">Reference proteome</keyword>
<proteinExistence type="predicted"/>
<dbReference type="GeneID" id="19952213"/>
<evidence type="ECO:0000313" key="1">
    <source>
        <dbReference type="EMBL" id="EQC30727.1"/>
    </source>
</evidence>
<name>T0RLA1_SAPDV</name>
<dbReference type="VEuPathDB" id="FungiDB:SDRG_11486"/>
<accession>T0RLA1</accession>
<dbReference type="Proteomes" id="UP000030762">
    <property type="component" value="Unassembled WGS sequence"/>
</dbReference>
<sequence length="221" mass="24397">MADDVTIENLATALGHTHLKHLGCNIFMQLVRCPAAAPMFRQLQELQVVELRADDVDAFINGLSYLPVLQSLSVVQSAIGSRDFATLVMETLITTCPRLENLRFASVPLDRSGVAAVLAGVPRLPRLKWLNVTPTPSMLPTDIFYVLSGLIAAGRHVRDLLFFVPMLQDDDELAVLQALALVREVPFICEKLPPNADAYVVDALGAHNNKQSDRCRLRISW</sequence>
<dbReference type="RefSeq" id="XP_008615751.1">
    <property type="nucleotide sequence ID" value="XM_008617529.1"/>
</dbReference>
<dbReference type="AlphaFoldDB" id="T0RLA1"/>